<proteinExistence type="predicted"/>
<reference evidence="1" key="1">
    <citation type="submission" date="2014-05" db="EMBL/GenBank/DDBJ databases">
        <authorList>
            <person name="Chronopoulou M."/>
        </authorList>
    </citation>
    <scope>NUCLEOTIDE SEQUENCE</scope>
    <source>
        <tissue evidence="1">Whole organism</tissue>
    </source>
</reference>
<sequence length="21" mass="2692">MVWYIYFLFPNYYACTSILQR</sequence>
<organism evidence="1">
    <name type="scientific">Lepeophtheirus salmonis</name>
    <name type="common">Salmon louse</name>
    <name type="synonym">Caligus salmonis</name>
    <dbReference type="NCBI Taxonomy" id="72036"/>
    <lineage>
        <taxon>Eukaryota</taxon>
        <taxon>Metazoa</taxon>
        <taxon>Ecdysozoa</taxon>
        <taxon>Arthropoda</taxon>
        <taxon>Crustacea</taxon>
        <taxon>Multicrustacea</taxon>
        <taxon>Hexanauplia</taxon>
        <taxon>Copepoda</taxon>
        <taxon>Siphonostomatoida</taxon>
        <taxon>Caligidae</taxon>
        <taxon>Lepeophtheirus</taxon>
    </lineage>
</organism>
<accession>A0A0K2U4X4</accession>
<dbReference type="AlphaFoldDB" id="A0A0K2U4X4"/>
<evidence type="ECO:0000313" key="1">
    <source>
        <dbReference type="EMBL" id="CDW33090.1"/>
    </source>
</evidence>
<dbReference type="EMBL" id="HACA01015729">
    <property type="protein sequence ID" value="CDW33090.1"/>
    <property type="molecule type" value="Transcribed_RNA"/>
</dbReference>
<protein>
    <submittedName>
        <fullName evidence="1">Uncharacterized protein</fullName>
    </submittedName>
</protein>
<name>A0A0K2U4X4_LEPSM</name>